<comment type="caution">
    <text evidence="1">The sequence shown here is derived from an EMBL/GenBank/DDBJ whole genome shotgun (WGS) entry which is preliminary data.</text>
</comment>
<dbReference type="Proteomes" id="UP000824260">
    <property type="component" value="Unassembled WGS sequence"/>
</dbReference>
<protein>
    <submittedName>
        <fullName evidence="1">Uncharacterized protein</fullName>
    </submittedName>
</protein>
<dbReference type="InterPro" id="IPR053842">
    <property type="entry name" value="NikA-like"/>
</dbReference>
<dbReference type="AlphaFoldDB" id="A0A9D0ZMH4"/>
<sequence length="70" mass="8047">MSKNRNDHKKPVVAKDRFVGVRLDKESFSKVEEAAMAAGLSISEYIRRVLTHKKITIKEEIVVEVPVIRR</sequence>
<dbReference type="EMBL" id="DVFZ01000035">
    <property type="protein sequence ID" value="HIQ82156.1"/>
    <property type="molecule type" value="Genomic_DNA"/>
</dbReference>
<reference evidence="1" key="1">
    <citation type="submission" date="2020-10" db="EMBL/GenBank/DDBJ databases">
        <authorList>
            <person name="Gilroy R."/>
        </authorList>
    </citation>
    <scope>NUCLEOTIDE SEQUENCE</scope>
    <source>
        <strain evidence="1">ChiSjej6B24-2974</strain>
    </source>
</reference>
<gene>
    <name evidence="1" type="ORF">IAA52_03550</name>
</gene>
<evidence type="ECO:0000313" key="2">
    <source>
        <dbReference type="Proteomes" id="UP000824260"/>
    </source>
</evidence>
<accession>A0A9D0ZMH4</accession>
<organism evidence="1 2">
    <name type="scientific">Candidatus Pullichristensenella stercorigallinarum</name>
    <dbReference type="NCBI Taxonomy" id="2840909"/>
    <lineage>
        <taxon>Bacteria</taxon>
        <taxon>Bacillati</taxon>
        <taxon>Bacillota</taxon>
        <taxon>Clostridia</taxon>
        <taxon>Candidatus Pullichristensenella</taxon>
    </lineage>
</organism>
<reference evidence="1" key="2">
    <citation type="journal article" date="2021" name="PeerJ">
        <title>Extensive microbial diversity within the chicken gut microbiome revealed by metagenomics and culture.</title>
        <authorList>
            <person name="Gilroy R."/>
            <person name="Ravi A."/>
            <person name="Getino M."/>
            <person name="Pursley I."/>
            <person name="Horton D.L."/>
            <person name="Alikhan N.F."/>
            <person name="Baker D."/>
            <person name="Gharbi K."/>
            <person name="Hall N."/>
            <person name="Watson M."/>
            <person name="Adriaenssens E.M."/>
            <person name="Foster-Nyarko E."/>
            <person name="Jarju S."/>
            <person name="Secka A."/>
            <person name="Antonio M."/>
            <person name="Oren A."/>
            <person name="Chaudhuri R.R."/>
            <person name="La Ragione R."/>
            <person name="Hildebrand F."/>
            <person name="Pallen M.J."/>
        </authorList>
    </citation>
    <scope>NUCLEOTIDE SEQUENCE</scope>
    <source>
        <strain evidence="1">ChiSjej6B24-2974</strain>
    </source>
</reference>
<name>A0A9D0ZMH4_9FIRM</name>
<proteinExistence type="predicted"/>
<evidence type="ECO:0000313" key="1">
    <source>
        <dbReference type="EMBL" id="HIQ82156.1"/>
    </source>
</evidence>
<dbReference type="Pfam" id="PF21983">
    <property type="entry name" value="NikA-like"/>
    <property type="match status" value="1"/>
</dbReference>